<dbReference type="Pfam" id="PF00282">
    <property type="entry name" value="Pyridoxal_deC"/>
    <property type="match status" value="1"/>
</dbReference>
<evidence type="ECO:0000256" key="5">
    <source>
        <dbReference type="ARBA" id="ARBA00023239"/>
    </source>
</evidence>
<evidence type="ECO:0000256" key="1">
    <source>
        <dbReference type="ARBA" id="ARBA00001933"/>
    </source>
</evidence>
<keyword evidence="8" id="KW-1185">Reference proteome</keyword>
<reference evidence="7 8" key="1">
    <citation type="journal article" date="2016" name="Proc. Natl. Acad. Sci. U.S.A.">
        <title>Comparative genomics of biotechnologically important yeasts.</title>
        <authorList>
            <person name="Riley R."/>
            <person name="Haridas S."/>
            <person name="Wolfe K.H."/>
            <person name="Lopes M.R."/>
            <person name="Hittinger C.T."/>
            <person name="Goeker M."/>
            <person name="Salamov A.A."/>
            <person name="Wisecaver J.H."/>
            <person name="Long T.M."/>
            <person name="Calvey C.H."/>
            <person name="Aerts A.L."/>
            <person name="Barry K.W."/>
            <person name="Choi C."/>
            <person name="Clum A."/>
            <person name="Coughlan A.Y."/>
            <person name="Deshpande S."/>
            <person name="Douglass A.P."/>
            <person name="Hanson S.J."/>
            <person name="Klenk H.-P."/>
            <person name="LaButti K.M."/>
            <person name="Lapidus A."/>
            <person name="Lindquist E.A."/>
            <person name="Lipzen A.M."/>
            <person name="Meier-Kolthoff J.P."/>
            <person name="Ohm R.A."/>
            <person name="Otillar R.P."/>
            <person name="Pangilinan J.L."/>
            <person name="Peng Y."/>
            <person name="Rokas A."/>
            <person name="Rosa C.A."/>
            <person name="Scheuner C."/>
            <person name="Sibirny A.A."/>
            <person name="Slot J.C."/>
            <person name="Stielow J.B."/>
            <person name="Sun H."/>
            <person name="Kurtzman C.P."/>
            <person name="Blackwell M."/>
            <person name="Grigoriev I.V."/>
            <person name="Jeffries T.W."/>
        </authorList>
    </citation>
    <scope>NUCLEOTIDE SEQUENCE [LARGE SCALE GENOMIC DNA]</scope>
    <source>
        <strain evidence="7 8">NRRL Y-11557</strain>
    </source>
</reference>
<dbReference type="SUPFAM" id="SSF53383">
    <property type="entry name" value="PLP-dependent transferases"/>
    <property type="match status" value="1"/>
</dbReference>
<dbReference type="Gene3D" id="3.90.1150.10">
    <property type="entry name" value="Aspartate Aminotransferase, domain 1"/>
    <property type="match status" value="1"/>
</dbReference>
<dbReference type="GO" id="GO:0005737">
    <property type="term" value="C:cytoplasm"/>
    <property type="evidence" value="ECO:0007669"/>
    <property type="project" value="TreeGrafter"/>
</dbReference>
<dbReference type="PANTHER" id="PTHR11999">
    <property type="entry name" value="GROUP II PYRIDOXAL-5-PHOSPHATE DECARBOXYLASE"/>
    <property type="match status" value="1"/>
</dbReference>
<dbReference type="GO" id="GO:0019752">
    <property type="term" value="P:carboxylic acid metabolic process"/>
    <property type="evidence" value="ECO:0007669"/>
    <property type="project" value="InterPro"/>
</dbReference>
<proteinExistence type="inferred from homology"/>
<evidence type="ECO:0000256" key="4">
    <source>
        <dbReference type="ARBA" id="ARBA00022898"/>
    </source>
</evidence>
<accession>A0A1E3QBS9</accession>
<evidence type="ECO:0000313" key="7">
    <source>
        <dbReference type="EMBL" id="ODQ75080.1"/>
    </source>
</evidence>
<evidence type="ECO:0000313" key="8">
    <source>
        <dbReference type="Proteomes" id="UP000094385"/>
    </source>
</evidence>
<evidence type="ECO:0000256" key="6">
    <source>
        <dbReference type="RuleBase" id="RU000382"/>
    </source>
</evidence>
<dbReference type="InterPro" id="IPR015424">
    <property type="entry name" value="PyrdxlP-dep_Trfase"/>
</dbReference>
<dbReference type="InterPro" id="IPR015422">
    <property type="entry name" value="PyrdxlP-dep_Trfase_small"/>
</dbReference>
<evidence type="ECO:0000256" key="3">
    <source>
        <dbReference type="ARBA" id="ARBA00022793"/>
    </source>
</evidence>
<evidence type="ECO:0000256" key="2">
    <source>
        <dbReference type="ARBA" id="ARBA00009533"/>
    </source>
</evidence>
<keyword evidence="4 6" id="KW-0663">Pyridoxal phosphate</keyword>
<protein>
    <submittedName>
        <fullName evidence="7">Uncharacterized protein</fullName>
    </submittedName>
</protein>
<dbReference type="PANTHER" id="PTHR11999:SF70">
    <property type="entry name" value="MIP05841P"/>
    <property type="match status" value="1"/>
</dbReference>
<keyword evidence="5 6" id="KW-0456">Lyase</keyword>
<dbReference type="GO" id="GO:0030170">
    <property type="term" value="F:pyridoxal phosphate binding"/>
    <property type="evidence" value="ECO:0007669"/>
    <property type="project" value="InterPro"/>
</dbReference>
<dbReference type="Gene3D" id="3.40.640.10">
    <property type="entry name" value="Type I PLP-dependent aspartate aminotransferase-like (Major domain)"/>
    <property type="match status" value="1"/>
</dbReference>
<sequence length="290" mass="33205">MFHRSFGDKLGPAQAASLAKSTGHLSVRLGADSHQQNTPNRIPLFHLDDQPKIGLNPTNTERVIARRLERIRTERFYIWEFCAAISCDRKCELLNGVGRLKQSFELFADAGVISCHMVRSLKATPYGGYSRVQSAHERLTAVGLICPEFQRYLAGVEYFDSFDMNMHKWLLVNFDASCLRLIRDGYRLQGLTDSVGSEIQVFEDFVRHADVWREGMQEHVRKTLGIGAYFIKLIQAHRGVFSIPTPPRFGLIAFQVVPSKPERSQRRHKDNREWNLNKEQVIFLTALTID</sequence>
<comment type="cofactor">
    <cofactor evidence="1 6">
        <name>pyridoxal 5'-phosphate</name>
        <dbReference type="ChEBI" id="CHEBI:597326"/>
    </cofactor>
</comment>
<comment type="similarity">
    <text evidence="2 6">Belongs to the group II decarboxylase family.</text>
</comment>
<dbReference type="EMBL" id="KV454291">
    <property type="protein sequence ID" value="ODQ75080.1"/>
    <property type="molecule type" value="Genomic_DNA"/>
</dbReference>
<dbReference type="InterPro" id="IPR002129">
    <property type="entry name" value="PyrdxlP-dep_de-COase"/>
</dbReference>
<dbReference type="InterPro" id="IPR010977">
    <property type="entry name" value="Aromatic_deC"/>
</dbReference>
<keyword evidence="3" id="KW-0210">Decarboxylase</keyword>
<dbReference type="AlphaFoldDB" id="A0A1E3QBS9"/>
<dbReference type="STRING" id="675824.A0A1E3QBS9"/>
<dbReference type="Proteomes" id="UP000094385">
    <property type="component" value="Unassembled WGS sequence"/>
</dbReference>
<dbReference type="OrthoDB" id="639767at2759"/>
<gene>
    <name evidence="7" type="ORF">LIPSTDRAFT_109920</name>
</gene>
<dbReference type="InterPro" id="IPR015421">
    <property type="entry name" value="PyrdxlP-dep_Trfase_major"/>
</dbReference>
<dbReference type="GO" id="GO:0016831">
    <property type="term" value="F:carboxy-lyase activity"/>
    <property type="evidence" value="ECO:0007669"/>
    <property type="project" value="UniProtKB-KW"/>
</dbReference>
<name>A0A1E3QBS9_LIPST</name>
<organism evidence="7 8">
    <name type="scientific">Lipomyces starkeyi NRRL Y-11557</name>
    <dbReference type="NCBI Taxonomy" id="675824"/>
    <lineage>
        <taxon>Eukaryota</taxon>
        <taxon>Fungi</taxon>
        <taxon>Dikarya</taxon>
        <taxon>Ascomycota</taxon>
        <taxon>Saccharomycotina</taxon>
        <taxon>Lipomycetes</taxon>
        <taxon>Lipomycetales</taxon>
        <taxon>Lipomycetaceae</taxon>
        <taxon>Lipomyces</taxon>
    </lineage>
</organism>